<feature type="transmembrane region" description="Helical" evidence="2">
    <location>
        <begin position="79"/>
        <end position="97"/>
    </location>
</feature>
<accession>A0A6J4I5X8</accession>
<organism evidence="3">
    <name type="scientific">uncultured Cytophagales bacterium</name>
    <dbReference type="NCBI Taxonomy" id="158755"/>
    <lineage>
        <taxon>Bacteria</taxon>
        <taxon>Pseudomonadati</taxon>
        <taxon>Bacteroidota</taxon>
        <taxon>Sphingobacteriia</taxon>
        <taxon>Sphingobacteriales</taxon>
        <taxon>environmental samples</taxon>
    </lineage>
</organism>
<sequence>MASPTYLATQAGFAALSCLCLAVVLRGLWLTLTAAGYAPARRRQIVLLTGLALAAWLAYTALLSLTGPAQDFSTFPPPLMPLVLLPPLVVALFLTFSQKFGAVLRHVPVQWLLYLQTFRVAVEVLLWALHQQGLLPVQMTFEGLNFDVLTGITAPLAVYLLTARPRWRRPILLGWNVMGLALLATIVVISVLSMPTPMRAFTNEPANTIVARFPFIWLPGFLVPLAYTLHFFALRTLGRRPQTGGKETGGGVTVQPATRGTGL</sequence>
<protein>
    <submittedName>
        <fullName evidence="3">Uncharacterized protein</fullName>
    </submittedName>
</protein>
<feature type="transmembrane region" description="Helical" evidence="2">
    <location>
        <begin position="45"/>
        <end position="67"/>
    </location>
</feature>
<evidence type="ECO:0000313" key="3">
    <source>
        <dbReference type="EMBL" id="CAA9243525.1"/>
    </source>
</evidence>
<name>A0A6J4I5X8_9SPHI</name>
<feature type="transmembrane region" description="Helical" evidence="2">
    <location>
        <begin position="141"/>
        <end position="161"/>
    </location>
</feature>
<feature type="transmembrane region" description="Helical" evidence="2">
    <location>
        <begin position="12"/>
        <end position="38"/>
    </location>
</feature>
<evidence type="ECO:0000256" key="1">
    <source>
        <dbReference type="SAM" id="MobiDB-lite"/>
    </source>
</evidence>
<dbReference type="AlphaFoldDB" id="A0A6J4I5X8"/>
<feature type="transmembrane region" description="Helical" evidence="2">
    <location>
        <begin position="109"/>
        <end position="129"/>
    </location>
</feature>
<feature type="transmembrane region" description="Helical" evidence="2">
    <location>
        <begin position="215"/>
        <end position="234"/>
    </location>
</feature>
<reference evidence="3" key="1">
    <citation type="submission" date="2020-02" db="EMBL/GenBank/DDBJ databases">
        <authorList>
            <person name="Meier V. D."/>
        </authorList>
    </citation>
    <scope>NUCLEOTIDE SEQUENCE</scope>
    <source>
        <strain evidence="3">AVDCRST_MAG56</strain>
    </source>
</reference>
<feature type="region of interest" description="Disordered" evidence="1">
    <location>
        <begin position="243"/>
        <end position="263"/>
    </location>
</feature>
<dbReference type="EMBL" id="CADCTQ010000146">
    <property type="protein sequence ID" value="CAA9243525.1"/>
    <property type="molecule type" value="Genomic_DNA"/>
</dbReference>
<gene>
    <name evidence="3" type="ORF">AVDCRST_MAG56-1549</name>
</gene>
<proteinExistence type="predicted"/>
<keyword evidence="2" id="KW-0812">Transmembrane</keyword>
<evidence type="ECO:0000256" key="2">
    <source>
        <dbReference type="SAM" id="Phobius"/>
    </source>
</evidence>
<feature type="transmembrane region" description="Helical" evidence="2">
    <location>
        <begin position="173"/>
        <end position="195"/>
    </location>
</feature>
<keyword evidence="2" id="KW-1133">Transmembrane helix</keyword>
<keyword evidence="2" id="KW-0472">Membrane</keyword>